<dbReference type="GO" id="GO:0005886">
    <property type="term" value="C:plasma membrane"/>
    <property type="evidence" value="ECO:0007669"/>
    <property type="project" value="UniProtKB-SubCell"/>
</dbReference>
<evidence type="ECO:0000256" key="5">
    <source>
        <dbReference type="ARBA" id="ARBA00022989"/>
    </source>
</evidence>
<comment type="subcellular location">
    <subcellularLocation>
        <location evidence="1">Cell membrane</location>
        <topology evidence="1">Multi-pass membrane protein</topology>
    </subcellularLocation>
</comment>
<evidence type="ECO:0000313" key="10">
    <source>
        <dbReference type="Proteomes" id="UP000812270"/>
    </source>
</evidence>
<keyword evidence="5 7" id="KW-1133">Transmembrane helix</keyword>
<feature type="transmembrane region" description="Helical" evidence="7">
    <location>
        <begin position="86"/>
        <end position="103"/>
    </location>
</feature>
<dbReference type="PANTHER" id="PTHR33778:SF1">
    <property type="entry name" value="MAGNESIUM TRANSPORTER YHID-RELATED"/>
    <property type="match status" value="1"/>
</dbReference>
<dbReference type="Pfam" id="PF02308">
    <property type="entry name" value="MgtC"/>
    <property type="match status" value="1"/>
</dbReference>
<gene>
    <name evidence="9" type="ORF">KTO63_15190</name>
</gene>
<feature type="transmembrane region" description="Helical" evidence="7">
    <location>
        <begin position="109"/>
        <end position="129"/>
    </location>
</feature>
<accession>A0A9E2SBY3</accession>
<evidence type="ECO:0000256" key="7">
    <source>
        <dbReference type="SAM" id="Phobius"/>
    </source>
</evidence>
<evidence type="ECO:0000313" key="9">
    <source>
        <dbReference type="EMBL" id="MBV4358507.1"/>
    </source>
</evidence>
<name>A0A9E2SBY3_9BACT</name>
<dbReference type="InterPro" id="IPR003416">
    <property type="entry name" value="MgtC/SapB/SrpB/YhiD_fam"/>
</dbReference>
<proteinExistence type="inferred from homology"/>
<sequence>MPWQEILEKVVFAIIIGGVIGAEREYRSKSAGLRTMVLICVGATVFTMMSILVGSPNSPDRIASNIVTGIGFVGAGVIYKMENRLSGITTAASIWVTASLGMAIGAGHYWIACIGCGVTILVLLAFKFIDKWIDHNNLIRDYKIVYNYDPETFNRFDGLFKEYKLEAHNKKVAKSGNQISGFWKVQGSKDAHRKFIKCLIQDNTVMEFEY</sequence>
<feature type="domain" description="MgtC/SapB/SrpB/YhiD N-terminal" evidence="8">
    <location>
        <begin position="11"/>
        <end position="131"/>
    </location>
</feature>
<evidence type="ECO:0000259" key="8">
    <source>
        <dbReference type="Pfam" id="PF02308"/>
    </source>
</evidence>
<evidence type="ECO:0000256" key="1">
    <source>
        <dbReference type="ARBA" id="ARBA00004651"/>
    </source>
</evidence>
<reference evidence="9" key="1">
    <citation type="submission" date="2021-06" db="EMBL/GenBank/DDBJ databases">
        <authorList>
            <person name="Huq M.A."/>
        </authorList>
    </citation>
    <scope>NUCLEOTIDE SEQUENCE</scope>
    <source>
        <strain evidence="9">MAH-26</strain>
    </source>
</reference>
<dbReference type="Proteomes" id="UP000812270">
    <property type="component" value="Unassembled WGS sequence"/>
</dbReference>
<dbReference type="InterPro" id="IPR049177">
    <property type="entry name" value="MgtC_SapB_SrpB_YhiD_N"/>
</dbReference>
<keyword evidence="10" id="KW-1185">Reference proteome</keyword>
<protein>
    <submittedName>
        <fullName evidence="9">MgtC/SapB family protein</fullName>
    </submittedName>
</protein>
<evidence type="ECO:0000256" key="4">
    <source>
        <dbReference type="ARBA" id="ARBA00022692"/>
    </source>
</evidence>
<evidence type="ECO:0000256" key="2">
    <source>
        <dbReference type="ARBA" id="ARBA00009298"/>
    </source>
</evidence>
<comment type="caution">
    <text evidence="9">The sequence shown here is derived from an EMBL/GenBank/DDBJ whole genome shotgun (WGS) entry which is preliminary data.</text>
</comment>
<keyword evidence="3" id="KW-1003">Cell membrane</keyword>
<evidence type="ECO:0000256" key="3">
    <source>
        <dbReference type="ARBA" id="ARBA00022475"/>
    </source>
</evidence>
<organism evidence="9 10">
    <name type="scientific">Pinibacter aurantiacus</name>
    <dbReference type="NCBI Taxonomy" id="2851599"/>
    <lineage>
        <taxon>Bacteria</taxon>
        <taxon>Pseudomonadati</taxon>
        <taxon>Bacteroidota</taxon>
        <taxon>Chitinophagia</taxon>
        <taxon>Chitinophagales</taxon>
        <taxon>Chitinophagaceae</taxon>
        <taxon>Pinibacter</taxon>
    </lineage>
</organism>
<keyword evidence="6 7" id="KW-0472">Membrane</keyword>
<keyword evidence="4 7" id="KW-0812">Transmembrane</keyword>
<dbReference type="AlphaFoldDB" id="A0A9E2SBY3"/>
<dbReference type="EMBL" id="JAHSPG010000012">
    <property type="protein sequence ID" value="MBV4358507.1"/>
    <property type="molecule type" value="Genomic_DNA"/>
</dbReference>
<evidence type="ECO:0000256" key="6">
    <source>
        <dbReference type="ARBA" id="ARBA00023136"/>
    </source>
</evidence>
<comment type="similarity">
    <text evidence="2">Belongs to the MgtC/SapB family.</text>
</comment>
<feature type="transmembrane region" description="Helical" evidence="7">
    <location>
        <begin position="35"/>
        <end position="56"/>
    </location>
</feature>
<dbReference type="PANTHER" id="PTHR33778">
    <property type="entry name" value="PROTEIN MGTC"/>
    <property type="match status" value="1"/>
</dbReference>
<dbReference type="RefSeq" id="WP_217792220.1">
    <property type="nucleotide sequence ID" value="NZ_JAHSPG010000012.1"/>
</dbReference>
<feature type="transmembrane region" description="Helical" evidence="7">
    <location>
        <begin position="62"/>
        <end position="79"/>
    </location>
</feature>